<dbReference type="AlphaFoldDB" id="A0A2T0MB60"/>
<dbReference type="GO" id="GO:0005975">
    <property type="term" value="P:carbohydrate metabolic process"/>
    <property type="evidence" value="ECO:0007669"/>
    <property type="project" value="InterPro"/>
</dbReference>
<dbReference type="SUPFAM" id="SSF88713">
    <property type="entry name" value="Glycoside hydrolase/deacetylase"/>
    <property type="match status" value="1"/>
</dbReference>
<dbReference type="NCBIfam" id="NF003816">
    <property type="entry name" value="PRK05406.1-5"/>
    <property type="match status" value="1"/>
</dbReference>
<dbReference type="RefSeq" id="WP_106146044.1">
    <property type="nucleotide sequence ID" value="NZ_PVYX01000002.1"/>
</dbReference>
<dbReference type="Proteomes" id="UP000237640">
    <property type="component" value="Unassembled WGS sequence"/>
</dbReference>
<dbReference type="OrthoDB" id="9773478at2"/>
<dbReference type="InterPro" id="IPR011330">
    <property type="entry name" value="Glyco_hydro/deAcase_b/a-brl"/>
</dbReference>
<dbReference type="InterPro" id="IPR005501">
    <property type="entry name" value="LamB/YcsF/PxpA-like"/>
</dbReference>
<dbReference type="PANTHER" id="PTHR30292:SF0">
    <property type="entry name" value="5-OXOPROLINASE SUBUNIT A"/>
    <property type="match status" value="1"/>
</dbReference>
<evidence type="ECO:0000313" key="2">
    <source>
        <dbReference type="Proteomes" id="UP000237640"/>
    </source>
</evidence>
<dbReference type="NCBIfam" id="NF003814">
    <property type="entry name" value="PRK05406.1-3"/>
    <property type="match status" value="1"/>
</dbReference>
<dbReference type="Gene3D" id="3.20.20.370">
    <property type="entry name" value="Glycoside hydrolase/deacetylase"/>
    <property type="match status" value="1"/>
</dbReference>
<name>A0A2T0MB60_9FLAO</name>
<dbReference type="PANTHER" id="PTHR30292">
    <property type="entry name" value="UNCHARACTERIZED PROTEIN YBGL-RELATED"/>
    <property type="match status" value="1"/>
</dbReference>
<sequence length="247" mass="27080">MKKWYVDFNCDVGEGVGNEAELFPFISSCNIACGGHAGDGSSMFEIIKLAKTHKVKIGAHPSYPDKPNFGRKVMDISNDALLNSLSEQLSIFGKIARQEGVPVHHIKPHGALYNQIAKDAELAQLFLEAVRESGLTKKIYTLSGSQVALLAKANDMEVSFEAFADRNYNEDGTLVSRTHKSALISKPEKVLQHVLPIIQKGEVVTLSEKSIKIQADTICVHGDTPTALQILQYLSKELPKHNVVLSK</sequence>
<reference evidence="1 2" key="1">
    <citation type="submission" date="2018-03" db="EMBL/GenBank/DDBJ databases">
        <title>Genomic Encyclopedia of Archaeal and Bacterial Type Strains, Phase II (KMG-II): from individual species to whole genera.</title>
        <authorList>
            <person name="Goeker M."/>
        </authorList>
    </citation>
    <scope>NUCLEOTIDE SEQUENCE [LARGE SCALE GENOMIC DNA]</scope>
    <source>
        <strain evidence="1 2">DSM 25027</strain>
    </source>
</reference>
<proteinExistence type="predicted"/>
<dbReference type="CDD" id="cd10801">
    <property type="entry name" value="LamB_YcsF_like_1"/>
    <property type="match status" value="1"/>
</dbReference>
<gene>
    <name evidence="1" type="ORF">CLV81_3109</name>
</gene>
<evidence type="ECO:0000313" key="1">
    <source>
        <dbReference type="EMBL" id="PRX54705.1"/>
    </source>
</evidence>
<organism evidence="1 2">
    <name type="scientific">Flagellimonas meridianipacifica</name>
    <dbReference type="NCBI Taxonomy" id="1080225"/>
    <lineage>
        <taxon>Bacteria</taxon>
        <taxon>Pseudomonadati</taxon>
        <taxon>Bacteroidota</taxon>
        <taxon>Flavobacteriia</taxon>
        <taxon>Flavobacteriales</taxon>
        <taxon>Flavobacteriaceae</taxon>
        <taxon>Flagellimonas</taxon>
    </lineage>
</organism>
<accession>A0A2T0MB60</accession>
<dbReference type="Pfam" id="PF03746">
    <property type="entry name" value="LamB_YcsF"/>
    <property type="match status" value="1"/>
</dbReference>
<keyword evidence="2" id="KW-1185">Reference proteome</keyword>
<dbReference type="EMBL" id="PVYX01000002">
    <property type="protein sequence ID" value="PRX54705.1"/>
    <property type="molecule type" value="Genomic_DNA"/>
</dbReference>
<comment type="caution">
    <text evidence="1">The sequence shown here is derived from an EMBL/GenBank/DDBJ whole genome shotgun (WGS) entry which is preliminary data.</text>
</comment>
<protein>
    <submittedName>
        <fullName evidence="1">UPF0271 protein</fullName>
    </submittedName>
</protein>